<evidence type="ECO:0000313" key="1">
    <source>
        <dbReference type="EMBL" id="KIK52807.1"/>
    </source>
</evidence>
<dbReference type="EMBL" id="KN834837">
    <property type="protein sequence ID" value="KIK52807.1"/>
    <property type="molecule type" value="Genomic_DNA"/>
</dbReference>
<accession>A0A0D0C4Q2</accession>
<protein>
    <submittedName>
        <fullName evidence="1">Uncharacterized protein</fullName>
    </submittedName>
</protein>
<sequence length="144" mass="16554">MIEVCQDRGDKEGKAFWEWVLVVLDCGGHEFMSDEEDATVIDECNAKARPGKQILTLPWRDPYFVKLFTFIDVTTGIEDMIFGPRGLTPLQQICVDEVSTKDLPSKLLKTFFSEEYLSRLSQPQKHTLKIAKEDFPLRAYDGYI</sequence>
<dbReference type="AlphaFoldDB" id="A0A0D0C4Q2"/>
<dbReference type="Proteomes" id="UP000053593">
    <property type="component" value="Unassembled WGS sequence"/>
</dbReference>
<reference evidence="1 2" key="1">
    <citation type="submission" date="2014-04" db="EMBL/GenBank/DDBJ databases">
        <title>Evolutionary Origins and Diversification of the Mycorrhizal Mutualists.</title>
        <authorList>
            <consortium name="DOE Joint Genome Institute"/>
            <consortium name="Mycorrhizal Genomics Consortium"/>
            <person name="Kohler A."/>
            <person name="Kuo A."/>
            <person name="Nagy L.G."/>
            <person name="Floudas D."/>
            <person name="Copeland A."/>
            <person name="Barry K.W."/>
            <person name="Cichocki N."/>
            <person name="Veneault-Fourrey C."/>
            <person name="LaButti K."/>
            <person name="Lindquist E.A."/>
            <person name="Lipzen A."/>
            <person name="Lundell T."/>
            <person name="Morin E."/>
            <person name="Murat C."/>
            <person name="Riley R."/>
            <person name="Ohm R."/>
            <person name="Sun H."/>
            <person name="Tunlid A."/>
            <person name="Henrissat B."/>
            <person name="Grigoriev I.V."/>
            <person name="Hibbett D.S."/>
            <person name="Martin F."/>
        </authorList>
    </citation>
    <scope>NUCLEOTIDE SEQUENCE [LARGE SCALE GENOMIC DNA]</scope>
    <source>
        <strain evidence="1 2">FD-317 M1</strain>
    </source>
</reference>
<evidence type="ECO:0000313" key="2">
    <source>
        <dbReference type="Proteomes" id="UP000053593"/>
    </source>
</evidence>
<gene>
    <name evidence="1" type="ORF">GYMLUDRAFT_179734</name>
</gene>
<dbReference type="HOGENOM" id="CLU_150160_0_0_1"/>
<proteinExistence type="predicted"/>
<dbReference type="OrthoDB" id="2872488at2759"/>
<name>A0A0D0C4Q2_9AGAR</name>
<keyword evidence="2" id="KW-1185">Reference proteome</keyword>
<organism evidence="1 2">
    <name type="scientific">Collybiopsis luxurians FD-317 M1</name>
    <dbReference type="NCBI Taxonomy" id="944289"/>
    <lineage>
        <taxon>Eukaryota</taxon>
        <taxon>Fungi</taxon>
        <taxon>Dikarya</taxon>
        <taxon>Basidiomycota</taxon>
        <taxon>Agaricomycotina</taxon>
        <taxon>Agaricomycetes</taxon>
        <taxon>Agaricomycetidae</taxon>
        <taxon>Agaricales</taxon>
        <taxon>Marasmiineae</taxon>
        <taxon>Omphalotaceae</taxon>
        <taxon>Collybiopsis</taxon>
        <taxon>Collybiopsis luxurians</taxon>
    </lineage>
</organism>